<feature type="non-terminal residue" evidence="1">
    <location>
        <position position="1"/>
    </location>
</feature>
<reference evidence="1" key="1">
    <citation type="journal article" date="2014" name="Front. Microbiol.">
        <title>High frequency of phylogenetically diverse reductive dehalogenase-homologous genes in deep subseafloor sedimentary metagenomes.</title>
        <authorList>
            <person name="Kawai M."/>
            <person name="Futagami T."/>
            <person name="Toyoda A."/>
            <person name="Takaki Y."/>
            <person name="Nishi S."/>
            <person name="Hori S."/>
            <person name="Arai W."/>
            <person name="Tsubouchi T."/>
            <person name="Morono Y."/>
            <person name="Uchiyama I."/>
            <person name="Ito T."/>
            <person name="Fujiyama A."/>
            <person name="Inagaki F."/>
            <person name="Takami H."/>
        </authorList>
    </citation>
    <scope>NUCLEOTIDE SEQUENCE</scope>
    <source>
        <strain evidence="1">Expedition CK06-06</strain>
    </source>
</reference>
<accession>X0VCA9</accession>
<name>X0VCA9_9ZZZZ</name>
<evidence type="ECO:0000313" key="1">
    <source>
        <dbReference type="EMBL" id="GAG08917.1"/>
    </source>
</evidence>
<dbReference type="AlphaFoldDB" id="X0VCA9"/>
<dbReference type="EMBL" id="BARS01024525">
    <property type="protein sequence ID" value="GAG08917.1"/>
    <property type="molecule type" value="Genomic_DNA"/>
</dbReference>
<organism evidence="1">
    <name type="scientific">marine sediment metagenome</name>
    <dbReference type="NCBI Taxonomy" id="412755"/>
    <lineage>
        <taxon>unclassified sequences</taxon>
        <taxon>metagenomes</taxon>
        <taxon>ecological metagenomes</taxon>
    </lineage>
</organism>
<proteinExistence type="predicted"/>
<sequence>QFVRWHPHRINMTGEAVSIRFKSPRRTISLSGSGKWKGYRINEKEYINQYETSRHGLPL</sequence>
<protein>
    <submittedName>
        <fullName evidence="1">Uncharacterized protein</fullName>
    </submittedName>
</protein>
<comment type="caution">
    <text evidence="1">The sequence shown here is derived from an EMBL/GenBank/DDBJ whole genome shotgun (WGS) entry which is preliminary data.</text>
</comment>
<gene>
    <name evidence="1" type="ORF">S01H1_38923</name>
</gene>